<dbReference type="Proteomes" id="UP000030960">
    <property type="component" value="Unassembled WGS sequence"/>
</dbReference>
<dbReference type="SUPFAM" id="SSF47598">
    <property type="entry name" value="Ribbon-helix-helix"/>
    <property type="match status" value="1"/>
</dbReference>
<dbReference type="PANTHER" id="PTHR36582:SF2">
    <property type="entry name" value="ANTITOXIN PARD"/>
    <property type="match status" value="1"/>
</dbReference>
<dbReference type="NCBIfam" id="TIGR02606">
    <property type="entry name" value="antidote_CC2985"/>
    <property type="match status" value="1"/>
</dbReference>
<comment type="similarity">
    <text evidence="1">Belongs to the ParD antitoxin family.</text>
</comment>
<name>A0A0B3RXW2_9RHOB</name>
<gene>
    <name evidence="3" type="ORF">OA50_03735</name>
</gene>
<dbReference type="InterPro" id="IPR010985">
    <property type="entry name" value="Ribbon_hlx_hlx"/>
</dbReference>
<dbReference type="InterPro" id="IPR038296">
    <property type="entry name" value="ParD_sf"/>
</dbReference>
<dbReference type="RefSeq" id="WP_043144395.1">
    <property type="nucleotide sequence ID" value="NZ_AP022338.1"/>
</dbReference>
<dbReference type="GO" id="GO:0006355">
    <property type="term" value="P:regulation of DNA-templated transcription"/>
    <property type="evidence" value="ECO:0007669"/>
    <property type="project" value="InterPro"/>
</dbReference>
<dbReference type="EMBL" id="JSUQ01000016">
    <property type="protein sequence ID" value="KHQ51573.1"/>
    <property type="molecule type" value="Genomic_DNA"/>
</dbReference>
<dbReference type="OrthoDB" id="9811310at2"/>
<dbReference type="CDD" id="cd22231">
    <property type="entry name" value="RHH_NikR_HicB-like"/>
    <property type="match status" value="1"/>
</dbReference>
<dbReference type="Gene3D" id="6.10.10.120">
    <property type="entry name" value="Antitoxin ParD1-like"/>
    <property type="match status" value="1"/>
</dbReference>
<dbReference type="Pfam" id="PF03693">
    <property type="entry name" value="ParD_antitoxin"/>
    <property type="match status" value="1"/>
</dbReference>
<evidence type="ECO:0000313" key="4">
    <source>
        <dbReference type="Proteomes" id="UP000030960"/>
    </source>
</evidence>
<comment type="caution">
    <text evidence="3">The sequence shown here is derived from an EMBL/GenBank/DDBJ whole genome shotgun (WGS) entry which is preliminary data.</text>
</comment>
<evidence type="ECO:0000256" key="1">
    <source>
        <dbReference type="ARBA" id="ARBA00008580"/>
    </source>
</evidence>
<organism evidence="3 4">
    <name type="scientific">Mameliella alba</name>
    <dbReference type="NCBI Taxonomy" id="561184"/>
    <lineage>
        <taxon>Bacteria</taxon>
        <taxon>Pseudomonadati</taxon>
        <taxon>Pseudomonadota</taxon>
        <taxon>Alphaproteobacteria</taxon>
        <taxon>Rhodobacterales</taxon>
        <taxon>Roseobacteraceae</taxon>
        <taxon>Mameliella</taxon>
    </lineage>
</organism>
<proteinExistence type="inferred from homology"/>
<keyword evidence="2" id="KW-1277">Toxin-antitoxin system</keyword>
<dbReference type="PATRIC" id="fig|1515334.3.peg.3757"/>
<protein>
    <submittedName>
        <fullName evidence="3">Putative plasmid stabilization system antidote protein</fullName>
    </submittedName>
</protein>
<reference evidence="3 4" key="1">
    <citation type="submission" date="2014-10" db="EMBL/GenBank/DDBJ databases">
        <title>Genome sequence of Ponticoccus sp. strain UMTAT08 isolated from clonal culture of toxic dinoflagellate Alexandrium tamiyavanichii.</title>
        <authorList>
            <person name="Gan H.Y."/>
            <person name="Muhd D.-D."/>
            <person name="Mohd Noor M.E."/>
            <person name="Yeong Y.S."/>
            <person name="Usup G."/>
        </authorList>
    </citation>
    <scope>NUCLEOTIDE SEQUENCE [LARGE SCALE GENOMIC DNA]</scope>
    <source>
        <strain evidence="3 4">UMTAT08</strain>
    </source>
</reference>
<dbReference type="InterPro" id="IPR022789">
    <property type="entry name" value="ParD"/>
</dbReference>
<accession>A0A225QIT7</accession>
<evidence type="ECO:0000256" key="2">
    <source>
        <dbReference type="ARBA" id="ARBA00022649"/>
    </source>
</evidence>
<sequence>MATRNVVLTDPQSRFIDDLVASGRYQNASEALRAGLRLLEREEIELQDMRARLMRGVEQARNGDLAEGTGEEVLRRAFDL</sequence>
<keyword evidence="4" id="KW-1185">Reference proteome</keyword>
<dbReference type="AlphaFoldDB" id="A0A0B3RXW2"/>
<evidence type="ECO:0000313" key="3">
    <source>
        <dbReference type="EMBL" id="KHQ51573.1"/>
    </source>
</evidence>
<accession>A0A0B3RXW2</accession>
<dbReference type="PANTHER" id="PTHR36582">
    <property type="entry name" value="ANTITOXIN PARD"/>
    <property type="match status" value="1"/>
</dbReference>